<dbReference type="InterPro" id="IPR038901">
    <property type="entry name" value="HEXDC-like"/>
</dbReference>
<accession>A0A4R1R732</accession>
<dbReference type="GO" id="GO:0015929">
    <property type="term" value="F:hexosaminidase activity"/>
    <property type="evidence" value="ECO:0007669"/>
    <property type="project" value="InterPro"/>
</dbReference>
<dbReference type="Proteomes" id="UP000295184">
    <property type="component" value="Unassembled WGS sequence"/>
</dbReference>
<dbReference type="PANTHER" id="PTHR21040">
    <property type="entry name" value="BCDNA.GH04120"/>
    <property type="match status" value="1"/>
</dbReference>
<gene>
    <name evidence="2" type="ORF">EDD77_102143</name>
</gene>
<organism evidence="2 3">
    <name type="scientific">Allofournierella massiliensis</name>
    <dbReference type="NCBI Taxonomy" id="1650663"/>
    <lineage>
        <taxon>Bacteria</taxon>
        <taxon>Bacillati</taxon>
        <taxon>Bacillota</taxon>
        <taxon>Clostridia</taxon>
        <taxon>Eubacteriales</taxon>
        <taxon>Oscillospiraceae</taxon>
        <taxon>Allofournierella</taxon>
    </lineage>
</organism>
<evidence type="ECO:0000313" key="2">
    <source>
        <dbReference type="EMBL" id="TCL61404.1"/>
    </source>
</evidence>
<evidence type="ECO:0000313" key="3">
    <source>
        <dbReference type="Proteomes" id="UP000295184"/>
    </source>
</evidence>
<protein>
    <recommendedName>
        <fullName evidence="1">Glycoside Hydrolase 20C C-terminal domain-containing protein</fullName>
    </recommendedName>
</protein>
<dbReference type="RefSeq" id="WP_058966293.1">
    <property type="nucleotide sequence ID" value="NZ_CABKVM010000019.1"/>
</dbReference>
<dbReference type="AlphaFoldDB" id="A0A4R1R732"/>
<reference evidence="2 3" key="1">
    <citation type="submission" date="2019-03" db="EMBL/GenBank/DDBJ databases">
        <title>Genomic Encyclopedia of Type Strains, Phase IV (KMG-IV): sequencing the most valuable type-strain genomes for metagenomic binning, comparative biology and taxonomic classification.</title>
        <authorList>
            <person name="Goeker M."/>
        </authorList>
    </citation>
    <scope>NUCLEOTIDE SEQUENCE [LARGE SCALE GENOMIC DNA]</scope>
    <source>
        <strain evidence="2 3">DSM 100451</strain>
    </source>
</reference>
<comment type="caution">
    <text evidence="2">The sequence shown here is derived from an EMBL/GenBank/DDBJ whole genome shotgun (WGS) entry which is preliminary data.</text>
</comment>
<dbReference type="PANTHER" id="PTHR21040:SF8">
    <property type="entry name" value="BCDNA.GH04120"/>
    <property type="match status" value="1"/>
</dbReference>
<dbReference type="OrthoDB" id="383771at2"/>
<dbReference type="SUPFAM" id="SSF51445">
    <property type="entry name" value="(Trans)glycosidases"/>
    <property type="match status" value="1"/>
</dbReference>
<dbReference type="Gene3D" id="3.20.20.80">
    <property type="entry name" value="Glycosidases"/>
    <property type="match status" value="1"/>
</dbReference>
<dbReference type="Gene3D" id="1.20.120.670">
    <property type="entry name" value="N-acetyl-b-d-glucoasminidase"/>
    <property type="match status" value="1"/>
</dbReference>
<dbReference type="InterPro" id="IPR041063">
    <property type="entry name" value="Glyco_H_20C_C"/>
</dbReference>
<proteinExistence type="predicted"/>
<dbReference type="InterPro" id="IPR017853">
    <property type="entry name" value="GH"/>
</dbReference>
<dbReference type="CDD" id="cd06565">
    <property type="entry name" value="GH20_GcnA-like"/>
    <property type="match status" value="1"/>
</dbReference>
<evidence type="ECO:0000259" key="1">
    <source>
        <dbReference type="Pfam" id="PF18088"/>
    </source>
</evidence>
<dbReference type="EMBL" id="SLUM01000002">
    <property type="protein sequence ID" value="TCL61404.1"/>
    <property type="molecule type" value="Genomic_DNA"/>
</dbReference>
<dbReference type="STRING" id="1650663.GCA_001486665_02978"/>
<name>A0A4R1R732_9FIRM</name>
<feature type="domain" description="Glycoside Hydrolase 20C C-terminal" evidence="1">
    <location>
        <begin position="414"/>
        <end position="594"/>
    </location>
</feature>
<sequence length="614" mass="69588">MSWSIHPDTCARAARALNELLPLVERGERHRQVYAKEQSQPGYSIKAEGDRIHIGYHTLTDLARGVLDACSHTEDCFTLQRHCAFQEFGVMADLSRNAVMKPEAIRRLIRLSALMGYSFVGLYMEDTIQLDGEPYFGYQRGAMTKKELQELDRYAASLGVELRPYLQTLAHLNQIMRYQRYDAINDTGDILLAGDERTYHLLDRLLKTVSDCFTTRKVNIGMDEAALVGAGKYLDQNGYRPRIEILQEHLTRVLGLCEKYGLKAQMWSDMFFNLAYGSYDKAAEGASAQCQPEIPPQVELAFWDYFHVGQARYETMLQKHRQMAGRVAFAGGAWKWSGFTPSNAFSIEAGRDALNACIKEQVESVVITAWGDNGAEASMFSILPVLYADAALAWGQPGEREGFEILTGVRFSDFLELDRPSRFSPDPAVHGNASKFLLYNDPLLGTYDSLVPEDVEAFYAQAARELARVESIAGEYAGLFRTQKTLSMLLEKKAALGRNIKRAYDCGDREQLRQITEYEIPQLLERLDTFADALEEQWMAENKAFGFEVQDLRLGGLRRRVQQTEKRLRDYLNGATERIEELEGERLPFAYFDNSSIETLNYNLWAVNATPAVL</sequence>
<dbReference type="Pfam" id="PF18088">
    <property type="entry name" value="Glyco_H_20C_C"/>
    <property type="match status" value="1"/>
</dbReference>